<keyword evidence="5" id="KW-0175">Coiled coil</keyword>
<dbReference type="InterPro" id="IPR003661">
    <property type="entry name" value="HisK_dim/P_dom"/>
</dbReference>
<dbReference type="PANTHER" id="PTHR43547:SF2">
    <property type="entry name" value="HYBRID SIGNAL TRANSDUCTION HISTIDINE KINASE C"/>
    <property type="match status" value="1"/>
</dbReference>
<dbReference type="Proteomes" id="UP000285961">
    <property type="component" value="Unassembled WGS sequence"/>
</dbReference>
<dbReference type="CDD" id="cd17546">
    <property type="entry name" value="REC_hyHK_CKI1_RcsC-like"/>
    <property type="match status" value="1"/>
</dbReference>
<dbReference type="SUPFAM" id="SSF52172">
    <property type="entry name" value="CheY-like"/>
    <property type="match status" value="2"/>
</dbReference>
<keyword evidence="3 4" id="KW-0597">Phosphoprotein</keyword>
<dbReference type="InterPro" id="IPR004358">
    <property type="entry name" value="Sig_transdc_His_kin-like_C"/>
</dbReference>
<feature type="domain" description="Histidine kinase" evidence="6">
    <location>
        <begin position="183"/>
        <end position="391"/>
    </location>
</feature>
<dbReference type="Pfam" id="PF02518">
    <property type="entry name" value="HATPase_c"/>
    <property type="match status" value="1"/>
</dbReference>
<evidence type="ECO:0000259" key="7">
    <source>
        <dbReference type="PROSITE" id="PS50110"/>
    </source>
</evidence>
<sequence>MHKILVVDDELSVREAIRIILKDRYDVILMDSGEAAIEYLKLNDVDLVFLDILMPGMSGLEALKIVKARNHPPEVVIVTATRTVKNAVEAMKHGAFEYVNKPFDVDEIKLLAERGIENRRLMLECASLKEQMEKEKDRFYKQLEEKVRERTAELEEANKKLRETHEQLVRSEKLASLGELVAGVAHELNNKLLPVLAYSQLLKEQRFPDDVLRYIDTIEKSASGAASVVSSLLNFARPSSTTRDPVDLNLTMRDTLALLDYRIKASNVTMDVSLDERIPVTMADEKQIAQVFLNIINNAFQAMQPDGGKLTIRSVRKGNDILFTISDTGCGIPQEHLLKIFDPFFSTKGIGGTGLGLSVSHGLMRAHGGEILVQSSVGKGTTFMLKLPITKAVQEKRPMTETAPEQVGKKKPRVLVAEDDPDCRSAISDILRTEHEVTAVENGKEAVKWLLKEPYDLLIIDCRMPGLNGVELYKWLLDNRAELQRRVIFMTGDIFVPEIRSFLTGTKCQYITKPFAMDDFKRAVSLALTNA</sequence>
<dbReference type="InterPro" id="IPR036890">
    <property type="entry name" value="HATPase_C_sf"/>
</dbReference>
<dbReference type="SMART" id="SM00448">
    <property type="entry name" value="REC"/>
    <property type="match status" value="2"/>
</dbReference>
<dbReference type="CDD" id="cd00082">
    <property type="entry name" value="HisKA"/>
    <property type="match status" value="1"/>
</dbReference>
<comment type="catalytic activity">
    <reaction evidence="1">
        <text>ATP + protein L-histidine = ADP + protein N-phospho-L-histidine.</text>
        <dbReference type="EC" id="2.7.13.3"/>
    </reaction>
</comment>
<evidence type="ECO:0000256" key="5">
    <source>
        <dbReference type="SAM" id="Coils"/>
    </source>
</evidence>
<dbReference type="Gene3D" id="1.10.287.130">
    <property type="match status" value="1"/>
</dbReference>
<dbReference type="Pfam" id="PF00512">
    <property type="entry name" value="HisKA"/>
    <property type="match status" value="1"/>
</dbReference>
<evidence type="ECO:0000256" key="4">
    <source>
        <dbReference type="PROSITE-ProRule" id="PRU00169"/>
    </source>
</evidence>
<proteinExistence type="predicted"/>
<accession>A0A419F9D6</accession>
<protein>
    <recommendedName>
        <fullName evidence="2">histidine kinase</fullName>
        <ecNumber evidence="2">2.7.13.3</ecNumber>
    </recommendedName>
</protein>
<dbReference type="EC" id="2.7.13.3" evidence="2"/>
<dbReference type="Gene3D" id="3.30.565.10">
    <property type="entry name" value="Histidine kinase-like ATPase, C-terminal domain"/>
    <property type="match status" value="1"/>
</dbReference>
<evidence type="ECO:0000256" key="2">
    <source>
        <dbReference type="ARBA" id="ARBA00012438"/>
    </source>
</evidence>
<dbReference type="PROSITE" id="PS50109">
    <property type="entry name" value="HIS_KIN"/>
    <property type="match status" value="1"/>
</dbReference>
<dbReference type="SUPFAM" id="SSF55874">
    <property type="entry name" value="ATPase domain of HSP90 chaperone/DNA topoisomerase II/histidine kinase"/>
    <property type="match status" value="1"/>
</dbReference>
<dbReference type="AlphaFoldDB" id="A0A419F9D6"/>
<evidence type="ECO:0000313" key="8">
    <source>
        <dbReference type="EMBL" id="RJP75302.1"/>
    </source>
</evidence>
<name>A0A419F9D6_9BACT</name>
<feature type="modified residue" description="4-aspartylphosphate" evidence="4">
    <location>
        <position position="51"/>
    </location>
</feature>
<dbReference type="SUPFAM" id="SSF47384">
    <property type="entry name" value="Homodimeric domain of signal transducing histidine kinase"/>
    <property type="match status" value="1"/>
</dbReference>
<dbReference type="InterPro" id="IPR001789">
    <property type="entry name" value="Sig_transdc_resp-reg_receiver"/>
</dbReference>
<dbReference type="PRINTS" id="PR00344">
    <property type="entry name" value="BCTRLSENSOR"/>
</dbReference>
<dbReference type="GO" id="GO:0000155">
    <property type="term" value="F:phosphorelay sensor kinase activity"/>
    <property type="evidence" value="ECO:0007669"/>
    <property type="project" value="InterPro"/>
</dbReference>
<dbReference type="SMART" id="SM00388">
    <property type="entry name" value="HisKA"/>
    <property type="match status" value="1"/>
</dbReference>
<dbReference type="SMART" id="SM00387">
    <property type="entry name" value="HATPase_c"/>
    <property type="match status" value="1"/>
</dbReference>
<feature type="modified residue" description="4-aspartylphosphate" evidence="4">
    <location>
        <position position="461"/>
    </location>
</feature>
<dbReference type="InterPro" id="IPR036097">
    <property type="entry name" value="HisK_dim/P_sf"/>
</dbReference>
<evidence type="ECO:0000259" key="6">
    <source>
        <dbReference type="PROSITE" id="PS50109"/>
    </source>
</evidence>
<reference evidence="8 9" key="1">
    <citation type="journal article" date="2017" name="ISME J.">
        <title>Energy and carbon metabolisms in a deep terrestrial subsurface fluid microbial community.</title>
        <authorList>
            <person name="Momper L."/>
            <person name="Jungbluth S.P."/>
            <person name="Lee M.D."/>
            <person name="Amend J.P."/>
        </authorList>
    </citation>
    <scope>NUCLEOTIDE SEQUENCE [LARGE SCALE GENOMIC DNA]</scope>
    <source>
        <strain evidence="8">SURF_17</strain>
    </source>
</reference>
<dbReference type="Gene3D" id="3.40.50.2300">
    <property type="match status" value="2"/>
</dbReference>
<dbReference type="InterPro" id="IPR011006">
    <property type="entry name" value="CheY-like_superfamily"/>
</dbReference>
<feature type="domain" description="Response regulatory" evidence="7">
    <location>
        <begin position="3"/>
        <end position="116"/>
    </location>
</feature>
<dbReference type="EMBL" id="QZKI01000005">
    <property type="protein sequence ID" value="RJP75302.1"/>
    <property type="molecule type" value="Genomic_DNA"/>
</dbReference>
<evidence type="ECO:0000256" key="1">
    <source>
        <dbReference type="ARBA" id="ARBA00000085"/>
    </source>
</evidence>
<feature type="coiled-coil region" evidence="5">
    <location>
        <begin position="118"/>
        <end position="174"/>
    </location>
</feature>
<dbReference type="InterPro" id="IPR005467">
    <property type="entry name" value="His_kinase_dom"/>
</dbReference>
<dbReference type="PANTHER" id="PTHR43547">
    <property type="entry name" value="TWO-COMPONENT HISTIDINE KINASE"/>
    <property type="match status" value="1"/>
</dbReference>
<evidence type="ECO:0000256" key="3">
    <source>
        <dbReference type="ARBA" id="ARBA00022553"/>
    </source>
</evidence>
<organism evidence="8 9">
    <name type="scientific">Candidatus Abyssobacteria bacterium SURF_17</name>
    <dbReference type="NCBI Taxonomy" id="2093361"/>
    <lineage>
        <taxon>Bacteria</taxon>
        <taxon>Pseudomonadati</taxon>
        <taxon>Candidatus Hydrogenedentota</taxon>
        <taxon>Candidatus Abyssobacteria</taxon>
    </lineage>
</organism>
<feature type="domain" description="Response regulatory" evidence="7">
    <location>
        <begin position="413"/>
        <end position="528"/>
    </location>
</feature>
<dbReference type="InterPro" id="IPR003594">
    <property type="entry name" value="HATPase_dom"/>
</dbReference>
<dbReference type="PROSITE" id="PS50110">
    <property type="entry name" value="RESPONSE_REGULATORY"/>
    <property type="match status" value="2"/>
</dbReference>
<gene>
    <name evidence="8" type="ORF">C4532_00815</name>
</gene>
<dbReference type="Pfam" id="PF00072">
    <property type="entry name" value="Response_reg"/>
    <property type="match status" value="2"/>
</dbReference>
<evidence type="ECO:0000313" key="9">
    <source>
        <dbReference type="Proteomes" id="UP000285961"/>
    </source>
</evidence>
<comment type="caution">
    <text evidence="8">The sequence shown here is derived from an EMBL/GenBank/DDBJ whole genome shotgun (WGS) entry which is preliminary data.</text>
</comment>